<feature type="domain" description="BPL/LPL catalytic" evidence="6">
    <location>
        <begin position="80"/>
        <end position="262"/>
    </location>
</feature>
<keyword evidence="5" id="KW-0805">Transcription regulation</keyword>
<dbReference type="PROSITE" id="PS51733">
    <property type="entry name" value="BPL_LPL_CATALYTIC"/>
    <property type="match status" value="1"/>
</dbReference>
<name>A0ABD4XI24_WEIPA</name>
<keyword evidence="3 5" id="KW-0067">ATP-binding</keyword>
<dbReference type="Gene3D" id="1.10.10.10">
    <property type="entry name" value="Winged helix-like DNA-binding domain superfamily/Winged helix DNA-binding domain"/>
    <property type="match status" value="1"/>
</dbReference>
<dbReference type="InterPro" id="IPR045864">
    <property type="entry name" value="aa-tRNA-synth_II/BPL/LPL"/>
</dbReference>
<organism evidence="7 8">
    <name type="scientific">Weissella paramesenteroides</name>
    <name type="common">Leuconostoc paramesenteroides</name>
    <dbReference type="NCBI Taxonomy" id="1249"/>
    <lineage>
        <taxon>Bacteria</taxon>
        <taxon>Bacillati</taxon>
        <taxon>Bacillota</taxon>
        <taxon>Bacilli</taxon>
        <taxon>Lactobacillales</taxon>
        <taxon>Lactobacillaceae</taxon>
        <taxon>Weissella</taxon>
    </lineage>
</organism>
<keyword evidence="4 5" id="KW-0092">Biotin</keyword>
<dbReference type="InterPro" id="IPR030855">
    <property type="entry name" value="Bifunct_BirA"/>
</dbReference>
<evidence type="ECO:0000256" key="2">
    <source>
        <dbReference type="ARBA" id="ARBA00022741"/>
    </source>
</evidence>
<dbReference type="InterPro" id="IPR004143">
    <property type="entry name" value="BPL_LPL_catalytic"/>
</dbReference>
<dbReference type="EMBL" id="JAANXN010000005">
    <property type="protein sequence ID" value="MDF8370942.1"/>
    <property type="molecule type" value="Genomic_DNA"/>
</dbReference>
<protein>
    <recommendedName>
        <fullName evidence="5">Bifunctional ligase/repressor BirA</fullName>
    </recommendedName>
    <alternativeName>
        <fullName evidence="5">Biotin--[acetyl-CoA-carboxylase] ligase</fullName>
        <ecNumber evidence="5">6.3.4.15</ecNumber>
    </alternativeName>
    <alternativeName>
        <fullName evidence="5">Biotin--protein ligase</fullName>
    </alternativeName>
    <alternativeName>
        <fullName evidence="5">Biotin-[acetyl-CoA carboxylase] synthetase</fullName>
    </alternativeName>
</protein>
<dbReference type="GO" id="GO:0005524">
    <property type="term" value="F:ATP binding"/>
    <property type="evidence" value="ECO:0007669"/>
    <property type="project" value="UniProtKB-UniRule"/>
</dbReference>
<dbReference type="Pfam" id="PF08279">
    <property type="entry name" value="HTH_11"/>
    <property type="match status" value="1"/>
</dbReference>
<dbReference type="InterPro" id="IPR036388">
    <property type="entry name" value="WH-like_DNA-bd_sf"/>
</dbReference>
<keyword evidence="2 5" id="KW-0547">Nucleotide-binding</keyword>
<evidence type="ECO:0000256" key="3">
    <source>
        <dbReference type="ARBA" id="ARBA00022840"/>
    </source>
</evidence>
<accession>A0ABD4XI24</accession>
<evidence type="ECO:0000313" key="8">
    <source>
        <dbReference type="Proteomes" id="UP001215461"/>
    </source>
</evidence>
<dbReference type="GO" id="GO:0006355">
    <property type="term" value="P:regulation of DNA-templated transcription"/>
    <property type="evidence" value="ECO:0007669"/>
    <property type="project" value="UniProtKB-UniRule"/>
</dbReference>
<feature type="binding site" evidence="5">
    <location>
        <position position="118"/>
    </location>
    <ligand>
        <name>biotin</name>
        <dbReference type="ChEBI" id="CHEBI:57586"/>
    </ligand>
</feature>
<dbReference type="Proteomes" id="UP001215461">
    <property type="component" value="Unassembled WGS sequence"/>
</dbReference>
<keyword evidence="5" id="KW-0238">DNA-binding</keyword>
<comment type="caution">
    <text evidence="7">The sequence shown here is derived from an EMBL/GenBank/DDBJ whole genome shotgun (WGS) entry which is preliminary data.</text>
</comment>
<proteinExistence type="inferred from homology"/>
<gene>
    <name evidence="5" type="primary">birA</name>
    <name evidence="7" type="ORF">G9403_04605</name>
</gene>
<dbReference type="SUPFAM" id="SSF55681">
    <property type="entry name" value="Class II aaRS and biotin synthetases"/>
    <property type="match status" value="1"/>
</dbReference>
<dbReference type="Pfam" id="PF03099">
    <property type="entry name" value="BPL_LplA_LipB"/>
    <property type="match status" value="1"/>
</dbReference>
<dbReference type="HAMAP" id="MF_00978">
    <property type="entry name" value="Bifunct_BirA"/>
    <property type="match status" value="1"/>
</dbReference>
<evidence type="ECO:0000256" key="4">
    <source>
        <dbReference type="ARBA" id="ARBA00023267"/>
    </source>
</evidence>
<dbReference type="NCBIfam" id="TIGR00121">
    <property type="entry name" value="birA_ligase"/>
    <property type="match status" value="1"/>
</dbReference>
<keyword evidence="1 5" id="KW-0436">Ligase</keyword>
<dbReference type="InterPro" id="IPR008988">
    <property type="entry name" value="Transcriptional_repressor_C"/>
</dbReference>
<dbReference type="AlphaFoldDB" id="A0ABD4XI24"/>
<dbReference type="GO" id="GO:0003677">
    <property type="term" value="F:DNA binding"/>
    <property type="evidence" value="ECO:0007669"/>
    <property type="project" value="UniProtKB-UniRule"/>
</dbReference>
<dbReference type="Pfam" id="PF02237">
    <property type="entry name" value="BPL_C"/>
    <property type="match status" value="1"/>
</dbReference>
<dbReference type="PANTHER" id="PTHR12835:SF5">
    <property type="entry name" value="BIOTIN--PROTEIN LIGASE"/>
    <property type="match status" value="1"/>
</dbReference>
<dbReference type="GO" id="GO:0016740">
    <property type="term" value="F:transferase activity"/>
    <property type="evidence" value="ECO:0007669"/>
    <property type="project" value="UniProtKB-ARBA"/>
</dbReference>
<evidence type="ECO:0000259" key="6">
    <source>
        <dbReference type="PROSITE" id="PS51733"/>
    </source>
</evidence>
<comment type="function">
    <text evidence="5">Acts both as a biotin--[acetyl-CoA-carboxylase] ligase and a repressor.</text>
</comment>
<feature type="DNA-binding region" description="H-T-H motif" evidence="5">
    <location>
        <begin position="24"/>
        <end position="43"/>
    </location>
</feature>
<dbReference type="InterPro" id="IPR036390">
    <property type="entry name" value="WH_DNA-bd_sf"/>
</dbReference>
<keyword evidence="5" id="KW-0804">Transcription</keyword>
<dbReference type="InterPro" id="IPR003142">
    <property type="entry name" value="BPL_C"/>
</dbReference>
<dbReference type="PANTHER" id="PTHR12835">
    <property type="entry name" value="BIOTIN PROTEIN LIGASE"/>
    <property type="match status" value="1"/>
</dbReference>
<comment type="catalytic activity">
    <reaction evidence="5">
        <text>biotin + L-lysyl-[protein] + ATP = N(6)-biotinyl-L-lysyl-[protein] + AMP + diphosphate + H(+)</text>
        <dbReference type="Rhea" id="RHEA:11756"/>
        <dbReference type="Rhea" id="RHEA-COMP:9752"/>
        <dbReference type="Rhea" id="RHEA-COMP:10505"/>
        <dbReference type="ChEBI" id="CHEBI:15378"/>
        <dbReference type="ChEBI" id="CHEBI:29969"/>
        <dbReference type="ChEBI" id="CHEBI:30616"/>
        <dbReference type="ChEBI" id="CHEBI:33019"/>
        <dbReference type="ChEBI" id="CHEBI:57586"/>
        <dbReference type="ChEBI" id="CHEBI:83144"/>
        <dbReference type="ChEBI" id="CHEBI:456215"/>
        <dbReference type="EC" id="6.3.4.15"/>
    </reaction>
</comment>
<dbReference type="Gene3D" id="3.30.930.10">
    <property type="entry name" value="Bira Bifunctional Protein, Domain 2"/>
    <property type="match status" value="1"/>
</dbReference>
<evidence type="ECO:0000256" key="5">
    <source>
        <dbReference type="HAMAP-Rule" id="MF_00978"/>
    </source>
</evidence>
<sequence>MILTTTKQKVLFELLAHQGEWLSGDELATDLQISRESIWKAINALKKKHHQIESRKNLGYQYIETPMLDKDVVHYYLDNRLVDDVFVEQEVTSTQHLAKQYLTSHYIQKPVIFAAESQSNGYGRRGRAFYSPATSGLYFTIILPNTTDDWSQVGLLTTSMAVVIAQTLEQFFPDEQIDLKWVNDLFINDKKVGGIITEANIELESKSASAFIMGVGLNLTTDNFPEELLNIAQGINSQVKVDRNQLLVTLANRIINTYEHGDIPTLLAEYRHRSNVIGKRVTLKLGNKMITGTAKQIANDGGLIIEDENGITKSFTSGEVIKTTVFR</sequence>
<comment type="caution">
    <text evidence="5">Lacks conserved residue(s) required for the propagation of feature annotation.</text>
</comment>
<dbReference type="SUPFAM" id="SSF46785">
    <property type="entry name" value="Winged helix' DNA-binding domain"/>
    <property type="match status" value="1"/>
</dbReference>
<evidence type="ECO:0000313" key="7">
    <source>
        <dbReference type="EMBL" id="MDF8370942.1"/>
    </source>
</evidence>
<reference evidence="7 8" key="1">
    <citation type="submission" date="2020-03" db="EMBL/GenBank/DDBJ databases">
        <title>Comparative genomics of Weissella paramesenteroides.</title>
        <authorList>
            <person name="Kant R."/>
            <person name="Takala T."/>
            <person name="Saris P."/>
        </authorList>
    </citation>
    <scope>NUCLEOTIDE SEQUENCE [LARGE SCALE GENOMIC DNA]</scope>
    <source>
        <strain evidence="7 8">SJ27-4</strain>
    </source>
</reference>
<keyword evidence="5" id="KW-0678">Repressor</keyword>
<dbReference type="InterPro" id="IPR013196">
    <property type="entry name" value="HTH_11"/>
</dbReference>
<dbReference type="InterPro" id="IPR004408">
    <property type="entry name" value="Biotin_CoA_COase_ligase"/>
</dbReference>
<dbReference type="GO" id="GO:0009249">
    <property type="term" value="P:protein lipoylation"/>
    <property type="evidence" value="ECO:0007669"/>
    <property type="project" value="UniProtKB-ARBA"/>
</dbReference>
<evidence type="ECO:0000256" key="1">
    <source>
        <dbReference type="ARBA" id="ARBA00022598"/>
    </source>
</evidence>
<dbReference type="Gene3D" id="2.30.30.100">
    <property type="match status" value="1"/>
</dbReference>
<feature type="binding site" evidence="5">
    <location>
        <position position="191"/>
    </location>
    <ligand>
        <name>biotin</name>
        <dbReference type="ChEBI" id="CHEBI:57586"/>
    </ligand>
</feature>
<dbReference type="EC" id="6.3.4.15" evidence="5"/>
<dbReference type="GO" id="GO:0004077">
    <property type="term" value="F:biotin--[biotin carboxyl-carrier protein] ligase activity"/>
    <property type="evidence" value="ECO:0007669"/>
    <property type="project" value="UniProtKB-UniRule"/>
</dbReference>
<comment type="similarity">
    <text evidence="5">Belongs to the biotin--protein ligase family.</text>
</comment>
<dbReference type="SUPFAM" id="SSF50037">
    <property type="entry name" value="C-terminal domain of transcriptional repressors"/>
    <property type="match status" value="1"/>
</dbReference>